<organism evidence="1 2">
    <name type="scientific">Parnassius mnemosyne</name>
    <name type="common">clouded apollo</name>
    <dbReference type="NCBI Taxonomy" id="213953"/>
    <lineage>
        <taxon>Eukaryota</taxon>
        <taxon>Metazoa</taxon>
        <taxon>Ecdysozoa</taxon>
        <taxon>Arthropoda</taxon>
        <taxon>Hexapoda</taxon>
        <taxon>Insecta</taxon>
        <taxon>Pterygota</taxon>
        <taxon>Neoptera</taxon>
        <taxon>Endopterygota</taxon>
        <taxon>Lepidoptera</taxon>
        <taxon>Glossata</taxon>
        <taxon>Ditrysia</taxon>
        <taxon>Papilionoidea</taxon>
        <taxon>Papilionidae</taxon>
        <taxon>Parnassiinae</taxon>
        <taxon>Parnassini</taxon>
        <taxon>Parnassius</taxon>
        <taxon>Driopa</taxon>
    </lineage>
</organism>
<sequence length="108" mass="12476">MKAEPSLCNRNYDCPISKPNQFTLCPPSECASVLRIIHYKLCIQFCLQHVMLNRHCISRQTDRAQIQPARWAYTDNTILLQTQYCNISFCGRDCLSCISCASFYTMLL</sequence>
<gene>
    <name evidence="1" type="ORF">PARMNEM_LOCUS9695</name>
</gene>
<keyword evidence="2" id="KW-1185">Reference proteome</keyword>
<proteinExistence type="predicted"/>
<dbReference type="EMBL" id="CAVLGL010000083">
    <property type="protein sequence ID" value="CAK1589154.1"/>
    <property type="molecule type" value="Genomic_DNA"/>
</dbReference>
<comment type="caution">
    <text evidence="1">The sequence shown here is derived from an EMBL/GenBank/DDBJ whole genome shotgun (WGS) entry which is preliminary data.</text>
</comment>
<accession>A0AAV1L2F6</accession>
<dbReference type="AlphaFoldDB" id="A0AAV1L2F6"/>
<protein>
    <submittedName>
        <fullName evidence="1">Uncharacterized protein</fullName>
    </submittedName>
</protein>
<dbReference type="Proteomes" id="UP001314205">
    <property type="component" value="Unassembled WGS sequence"/>
</dbReference>
<reference evidence="1 2" key="1">
    <citation type="submission" date="2023-11" db="EMBL/GenBank/DDBJ databases">
        <authorList>
            <person name="Hedman E."/>
            <person name="Englund M."/>
            <person name="Stromberg M."/>
            <person name="Nyberg Akerstrom W."/>
            <person name="Nylinder S."/>
            <person name="Jareborg N."/>
            <person name="Kallberg Y."/>
            <person name="Kronander E."/>
        </authorList>
    </citation>
    <scope>NUCLEOTIDE SEQUENCE [LARGE SCALE GENOMIC DNA]</scope>
</reference>
<name>A0AAV1L2F6_9NEOP</name>
<evidence type="ECO:0000313" key="2">
    <source>
        <dbReference type="Proteomes" id="UP001314205"/>
    </source>
</evidence>
<evidence type="ECO:0000313" key="1">
    <source>
        <dbReference type="EMBL" id="CAK1589154.1"/>
    </source>
</evidence>